<proteinExistence type="inferred from homology"/>
<feature type="compositionally biased region" description="Basic and acidic residues" evidence="6">
    <location>
        <begin position="18"/>
        <end position="35"/>
    </location>
</feature>
<dbReference type="Pfam" id="PF01027">
    <property type="entry name" value="Bax1-I"/>
    <property type="match status" value="1"/>
</dbReference>
<feature type="region of interest" description="Disordered" evidence="6">
    <location>
        <begin position="1"/>
        <end position="35"/>
    </location>
</feature>
<feature type="non-terminal residue" evidence="7">
    <location>
        <position position="198"/>
    </location>
</feature>
<evidence type="ECO:0000313" key="8">
    <source>
        <dbReference type="Proteomes" id="UP001331761"/>
    </source>
</evidence>
<comment type="caution">
    <text evidence="7">The sequence shown here is derived from an EMBL/GenBank/DDBJ whole genome shotgun (WGS) entry which is preliminary data.</text>
</comment>
<name>A0AAN8FAE1_TRICO</name>
<sequence length="198" mass="21850">MSAGPLPEEELDVPGDANIERGRADSKGSDGDASRPDLTFNNASIRAAFVRKVFAIVTVMVLINALMTAPVVLFKDVRIFIRQYECFYLFAVIIFIATYLIIICCSSLARSFPWNFLLLTAFTFASGFMLMVICAAVPPYTVVLALITTAFTCFAIILFASQTTLDITKYVFIIFVVSIGAYIFITAMVITSLFVKIK</sequence>
<evidence type="ECO:0000256" key="6">
    <source>
        <dbReference type="SAM" id="MobiDB-lite"/>
    </source>
</evidence>
<dbReference type="PANTHER" id="PTHR23291">
    <property type="entry name" value="BAX INHIBITOR-RELATED"/>
    <property type="match status" value="1"/>
</dbReference>
<feature type="transmembrane region" description="Helical" evidence="5">
    <location>
        <begin position="172"/>
        <end position="195"/>
    </location>
</feature>
<evidence type="ECO:0000256" key="1">
    <source>
        <dbReference type="ARBA" id="ARBA00004141"/>
    </source>
</evidence>
<keyword evidence="8" id="KW-1185">Reference proteome</keyword>
<keyword evidence="3 5" id="KW-1133">Transmembrane helix</keyword>
<reference evidence="7 8" key="1">
    <citation type="submission" date="2019-10" db="EMBL/GenBank/DDBJ databases">
        <title>Assembly and Annotation for the nematode Trichostrongylus colubriformis.</title>
        <authorList>
            <person name="Martin J."/>
        </authorList>
    </citation>
    <scope>NUCLEOTIDE SEQUENCE [LARGE SCALE GENOMIC DNA]</scope>
    <source>
        <strain evidence="7">G859</strain>
        <tissue evidence="7">Whole worm</tissue>
    </source>
</reference>
<evidence type="ECO:0000256" key="2">
    <source>
        <dbReference type="ARBA" id="ARBA00022692"/>
    </source>
</evidence>
<evidence type="ECO:0000256" key="5">
    <source>
        <dbReference type="RuleBase" id="RU004379"/>
    </source>
</evidence>
<feature type="transmembrane region" description="Helical" evidence="5">
    <location>
        <begin position="86"/>
        <end position="109"/>
    </location>
</feature>
<gene>
    <name evidence="7" type="ORF">GCK32_013702</name>
</gene>
<dbReference type="GO" id="GO:0016020">
    <property type="term" value="C:membrane"/>
    <property type="evidence" value="ECO:0007669"/>
    <property type="project" value="UniProtKB-SubCell"/>
</dbReference>
<dbReference type="GO" id="GO:0005783">
    <property type="term" value="C:endoplasmic reticulum"/>
    <property type="evidence" value="ECO:0007669"/>
    <property type="project" value="TreeGrafter"/>
</dbReference>
<organism evidence="7 8">
    <name type="scientific">Trichostrongylus colubriformis</name>
    <name type="common">Black scour worm</name>
    <dbReference type="NCBI Taxonomy" id="6319"/>
    <lineage>
        <taxon>Eukaryota</taxon>
        <taxon>Metazoa</taxon>
        <taxon>Ecdysozoa</taxon>
        <taxon>Nematoda</taxon>
        <taxon>Chromadorea</taxon>
        <taxon>Rhabditida</taxon>
        <taxon>Rhabditina</taxon>
        <taxon>Rhabditomorpha</taxon>
        <taxon>Strongyloidea</taxon>
        <taxon>Trichostrongylidae</taxon>
        <taxon>Trichostrongylus</taxon>
    </lineage>
</organism>
<protein>
    <submittedName>
        <fullName evidence="7">Uncharacterized protein</fullName>
    </submittedName>
</protein>
<comment type="subcellular location">
    <subcellularLocation>
        <location evidence="1">Membrane</location>
        <topology evidence="1">Multi-pass membrane protein</topology>
    </subcellularLocation>
</comment>
<feature type="transmembrane region" description="Helical" evidence="5">
    <location>
        <begin position="53"/>
        <end position="74"/>
    </location>
</feature>
<keyword evidence="4 5" id="KW-0472">Membrane</keyword>
<keyword evidence="2 5" id="KW-0812">Transmembrane</keyword>
<dbReference type="PANTHER" id="PTHR23291:SF127">
    <property type="entry name" value="PROTEIN LIFEGUARD 1-LIKE"/>
    <property type="match status" value="1"/>
</dbReference>
<evidence type="ECO:0000313" key="7">
    <source>
        <dbReference type="EMBL" id="KAK5973385.1"/>
    </source>
</evidence>
<dbReference type="InterPro" id="IPR006214">
    <property type="entry name" value="Bax_inhibitor_1-related"/>
</dbReference>
<feature type="transmembrane region" description="Helical" evidence="5">
    <location>
        <begin position="115"/>
        <end position="135"/>
    </location>
</feature>
<comment type="similarity">
    <text evidence="5">Belongs to the BI1 family.</text>
</comment>
<dbReference type="GO" id="GO:0005794">
    <property type="term" value="C:Golgi apparatus"/>
    <property type="evidence" value="ECO:0007669"/>
    <property type="project" value="TreeGrafter"/>
</dbReference>
<accession>A0AAN8FAE1</accession>
<evidence type="ECO:0000256" key="4">
    <source>
        <dbReference type="ARBA" id="ARBA00023136"/>
    </source>
</evidence>
<dbReference type="AlphaFoldDB" id="A0AAN8FAE1"/>
<dbReference type="GO" id="GO:2001234">
    <property type="term" value="P:negative regulation of apoptotic signaling pathway"/>
    <property type="evidence" value="ECO:0007669"/>
    <property type="project" value="TreeGrafter"/>
</dbReference>
<dbReference type="EMBL" id="WIXE01015552">
    <property type="protein sequence ID" value="KAK5973385.1"/>
    <property type="molecule type" value="Genomic_DNA"/>
</dbReference>
<evidence type="ECO:0000256" key="3">
    <source>
        <dbReference type="ARBA" id="ARBA00022989"/>
    </source>
</evidence>
<dbReference type="Proteomes" id="UP001331761">
    <property type="component" value="Unassembled WGS sequence"/>
</dbReference>
<feature type="transmembrane region" description="Helical" evidence="5">
    <location>
        <begin position="142"/>
        <end position="160"/>
    </location>
</feature>